<dbReference type="EMBL" id="BOMB01000026">
    <property type="protein sequence ID" value="GID13728.1"/>
    <property type="molecule type" value="Genomic_DNA"/>
</dbReference>
<dbReference type="PANTHER" id="PTHR35807:SF1">
    <property type="entry name" value="TRANSCRIPTIONAL REGULATOR REDD"/>
    <property type="match status" value="1"/>
</dbReference>
<sequence length="997" mass="105921">MEFGLLGPVEARAGGARLPSGSARERFVLATLLLNAGRLTPVESLLTPLWPTPPASAKAQLHNLVSSLRRRFRSYDADLIETRPTGYALRLAGHGLDLAEFRQLTGRGRRAAARGDHPAAASLLDQALGLWRGPALADVGDDLVGEARATLHAERLAALTARLDAALALGEHDRVLHELEPLLAEHPYDEELYARQMRAYAAAGRRADALAVYRRAYRRFVDELGVEPGARLRDIERQVLLGAPEPAATGPGVPRQLPQAVRLTGRRALLDRIGADLRGGTGASCPVVLLVGPGGVGKSALALAAGHRAADTFTDGQLYVDLRGSQRSPLDPHAVLGRFLRALGVPGAEVPADPEERAAAYRSRVAGGRTLVVLDDAVDERQVRPLLPGAGAVLVTSRRPLGGLVGAARYVPSALDDDAAVRLLAGIAGAERVAAEPSAAADIVGYCGGLPLAVCVAAARLAISPQWTLADFRTRLATERGRLDELAVGDLDVRASIGLSYDGLAAPARLLLRRLGAFGLAEWPQWLAVALSGGASAPLDLLTEVHLVEPVGRDAAGQHRYRLHDLVAEYAAERAADDEPLWTDDTVPDAYAAALRDWLGLASVADELLKHGRRAAHGLAAPEPPAAAGPVARERPNEWFDAEWGNLVAAVDHACRLRRADLAVPLALRLAGYLTLRAYDVERERVLTAAADCARDTADDRMLMRVLAALFSASAQLGRHASLGTIVAEEVDVARRLGDRHAELDALYHATYVAKVTGRLAEAAARADEGLALLRDGDPAVTHLLDMYQNIRGDLYVETGDPAAGVPLLAEVVERKRAEGRTRQAVLGLHSYGTALRAAGRIGEAERVLTEAWDISREISDALGMAYLGFSLGLVDVARRDWAAARERLTTNLADLERIGHPAGIAEALRGLGDAALGAGDPAGALAPLRRSLEVWRTTDTPVDVARTLARLDIAATRVGDAPGAAAYRAEWRAVLADLGLSERCLLLPYLPPDPTG</sequence>
<dbReference type="RefSeq" id="WP_203661017.1">
    <property type="nucleotide sequence ID" value="NZ_BAAAZM010000020.1"/>
</dbReference>
<dbReference type="GO" id="GO:0006355">
    <property type="term" value="P:regulation of DNA-templated transcription"/>
    <property type="evidence" value="ECO:0007669"/>
    <property type="project" value="InterPro"/>
</dbReference>
<dbReference type="GO" id="GO:0000160">
    <property type="term" value="P:phosphorelay signal transduction system"/>
    <property type="evidence" value="ECO:0007669"/>
    <property type="project" value="InterPro"/>
</dbReference>
<comment type="similarity">
    <text evidence="1">Belongs to the AfsR/DnrI/RedD regulatory family.</text>
</comment>
<gene>
    <name evidence="7" type="ORF">Aru02nite_46170</name>
</gene>
<evidence type="ECO:0000313" key="8">
    <source>
        <dbReference type="Proteomes" id="UP000612808"/>
    </source>
</evidence>
<evidence type="ECO:0000256" key="1">
    <source>
        <dbReference type="ARBA" id="ARBA00005820"/>
    </source>
</evidence>
<dbReference type="SMART" id="SM01043">
    <property type="entry name" value="BTAD"/>
    <property type="match status" value="1"/>
</dbReference>
<dbReference type="SMART" id="SM00862">
    <property type="entry name" value="Trans_reg_C"/>
    <property type="match status" value="1"/>
</dbReference>
<evidence type="ECO:0000256" key="5">
    <source>
        <dbReference type="PROSITE-ProRule" id="PRU01091"/>
    </source>
</evidence>
<dbReference type="InterPro" id="IPR051677">
    <property type="entry name" value="AfsR-DnrI-RedD_regulator"/>
</dbReference>
<dbReference type="SUPFAM" id="SSF52540">
    <property type="entry name" value="P-loop containing nucleoside triphosphate hydrolases"/>
    <property type="match status" value="1"/>
</dbReference>
<dbReference type="SUPFAM" id="SSF48452">
    <property type="entry name" value="TPR-like"/>
    <property type="match status" value="2"/>
</dbReference>
<dbReference type="CDD" id="cd15831">
    <property type="entry name" value="BTAD"/>
    <property type="match status" value="1"/>
</dbReference>
<protein>
    <submittedName>
        <fullName evidence="7">SARP family transcriptional regulator</fullName>
    </submittedName>
</protein>
<keyword evidence="3 5" id="KW-0238">DNA-binding</keyword>
<comment type="caution">
    <text evidence="7">The sequence shown here is derived from an EMBL/GenBank/DDBJ whole genome shotgun (WGS) entry which is preliminary data.</text>
</comment>
<dbReference type="InterPro" id="IPR036388">
    <property type="entry name" value="WH-like_DNA-bd_sf"/>
</dbReference>
<feature type="DNA-binding region" description="OmpR/PhoB-type" evidence="5">
    <location>
        <begin position="1"/>
        <end position="91"/>
    </location>
</feature>
<dbReference type="InterPro" id="IPR011990">
    <property type="entry name" value="TPR-like_helical_dom_sf"/>
</dbReference>
<accession>A0A8J3JF46</accession>
<evidence type="ECO:0000256" key="4">
    <source>
        <dbReference type="ARBA" id="ARBA00023163"/>
    </source>
</evidence>
<dbReference type="InterPro" id="IPR005158">
    <property type="entry name" value="BTAD"/>
</dbReference>
<dbReference type="Gene3D" id="1.10.10.10">
    <property type="entry name" value="Winged helix-like DNA-binding domain superfamily/Winged helix DNA-binding domain"/>
    <property type="match status" value="1"/>
</dbReference>
<dbReference type="AlphaFoldDB" id="A0A8J3JF46"/>
<feature type="domain" description="OmpR/PhoB-type" evidence="6">
    <location>
        <begin position="1"/>
        <end position="91"/>
    </location>
</feature>
<dbReference type="GO" id="GO:0003677">
    <property type="term" value="F:DNA binding"/>
    <property type="evidence" value="ECO:0007669"/>
    <property type="project" value="UniProtKB-UniRule"/>
</dbReference>
<evidence type="ECO:0000256" key="2">
    <source>
        <dbReference type="ARBA" id="ARBA00023015"/>
    </source>
</evidence>
<evidence type="ECO:0000256" key="3">
    <source>
        <dbReference type="ARBA" id="ARBA00023125"/>
    </source>
</evidence>
<dbReference type="InterPro" id="IPR001867">
    <property type="entry name" value="OmpR/PhoB-type_DNA-bd"/>
</dbReference>
<dbReference type="InterPro" id="IPR016032">
    <property type="entry name" value="Sig_transdc_resp-reg_C-effctor"/>
</dbReference>
<dbReference type="GO" id="GO:0043531">
    <property type="term" value="F:ADP binding"/>
    <property type="evidence" value="ECO:0007669"/>
    <property type="project" value="InterPro"/>
</dbReference>
<dbReference type="PRINTS" id="PR00364">
    <property type="entry name" value="DISEASERSIST"/>
</dbReference>
<dbReference type="InterPro" id="IPR027417">
    <property type="entry name" value="P-loop_NTPase"/>
</dbReference>
<name>A0A8J3JF46_9ACTN</name>
<evidence type="ECO:0000259" key="6">
    <source>
        <dbReference type="PROSITE" id="PS51755"/>
    </source>
</evidence>
<proteinExistence type="inferred from homology"/>
<reference evidence="7" key="1">
    <citation type="submission" date="2021-01" db="EMBL/GenBank/DDBJ databases">
        <title>Whole genome shotgun sequence of Actinocatenispora rupis NBRC 107355.</title>
        <authorList>
            <person name="Komaki H."/>
            <person name="Tamura T."/>
        </authorList>
    </citation>
    <scope>NUCLEOTIDE SEQUENCE</scope>
    <source>
        <strain evidence="7">NBRC 107355</strain>
    </source>
</reference>
<dbReference type="SUPFAM" id="SSF46894">
    <property type="entry name" value="C-terminal effector domain of the bipartite response regulators"/>
    <property type="match status" value="1"/>
</dbReference>
<evidence type="ECO:0000313" key="7">
    <source>
        <dbReference type="EMBL" id="GID13728.1"/>
    </source>
</evidence>
<dbReference type="Gene3D" id="1.25.40.10">
    <property type="entry name" value="Tetratricopeptide repeat domain"/>
    <property type="match status" value="2"/>
</dbReference>
<dbReference type="PROSITE" id="PS51755">
    <property type="entry name" value="OMPR_PHOB"/>
    <property type="match status" value="1"/>
</dbReference>
<keyword evidence="4" id="KW-0804">Transcription</keyword>
<dbReference type="Pfam" id="PF03704">
    <property type="entry name" value="BTAD"/>
    <property type="match status" value="1"/>
</dbReference>
<organism evidence="7 8">
    <name type="scientific">Actinocatenispora rupis</name>
    <dbReference type="NCBI Taxonomy" id="519421"/>
    <lineage>
        <taxon>Bacteria</taxon>
        <taxon>Bacillati</taxon>
        <taxon>Actinomycetota</taxon>
        <taxon>Actinomycetes</taxon>
        <taxon>Micromonosporales</taxon>
        <taxon>Micromonosporaceae</taxon>
        <taxon>Actinocatenispora</taxon>
    </lineage>
</organism>
<dbReference type="Proteomes" id="UP000612808">
    <property type="component" value="Unassembled WGS sequence"/>
</dbReference>
<keyword evidence="8" id="KW-1185">Reference proteome</keyword>
<keyword evidence="2" id="KW-0805">Transcription regulation</keyword>
<dbReference type="PANTHER" id="PTHR35807">
    <property type="entry name" value="TRANSCRIPTIONAL REGULATOR REDD-RELATED"/>
    <property type="match status" value="1"/>
</dbReference>